<reference evidence="1 2" key="1">
    <citation type="submission" date="2020-09" db="EMBL/GenBank/DDBJ databases">
        <title>De no assembly of potato wild relative species, Solanum commersonii.</title>
        <authorList>
            <person name="Cho K."/>
        </authorList>
    </citation>
    <scope>NUCLEOTIDE SEQUENCE [LARGE SCALE GENOMIC DNA]</scope>
    <source>
        <strain evidence="1">LZ3.2</strain>
        <tissue evidence="1">Leaf</tissue>
    </source>
</reference>
<dbReference type="AlphaFoldDB" id="A0A9J5XBC7"/>
<dbReference type="PANTHER" id="PTHR47211:SF6">
    <property type="entry name" value="MYB_SANT-LIKE DNA-BINDING DOMAIN-CONTAINING PROTEIN"/>
    <property type="match status" value="1"/>
</dbReference>
<name>A0A9J5XBC7_SOLCO</name>
<dbReference type="PANTHER" id="PTHR47211">
    <property type="entry name" value="TRIHELIX TRANSCRIPTION FACTOR ASR3"/>
    <property type="match status" value="1"/>
</dbReference>
<organism evidence="1 2">
    <name type="scientific">Solanum commersonii</name>
    <name type="common">Commerson's wild potato</name>
    <name type="synonym">Commerson's nightshade</name>
    <dbReference type="NCBI Taxonomy" id="4109"/>
    <lineage>
        <taxon>Eukaryota</taxon>
        <taxon>Viridiplantae</taxon>
        <taxon>Streptophyta</taxon>
        <taxon>Embryophyta</taxon>
        <taxon>Tracheophyta</taxon>
        <taxon>Spermatophyta</taxon>
        <taxon>Magnoliopsida</taxon>
        <taxon>eudicotyledons</taxon>
        <taxon>Gunneridae</taxon>
        <taxon>Pentapetalae</taxon>
        <taxon>asterids</taxon>
        <taxon>lamiids</taxon>
        <taxon>Solanales</taxon>
        <taxon>Solanaceae</taxon>
        <taxon>Solanoideae</taxon>
        <taxon>Solaneae</taxon>
        <taxon>Solanum</taxon>
    </lineage>
</organism>
<proteinExistence type="predicted"/>
<comment type="caution">
    <text evidence="1">The sequence shown here is derived from an EMBL/GenBank/DDBJ whole genome shotgun (WGS) entry which is preliminary data.</text>
</comment>
<dbReference type="Proteomes" id="UP000824120">
    <property type="component" value="Chromosome 9"/>
</dbReference>
<gene>
    <name evidence="1" type="ORF">H5410_045353</name>
</gene>
<evidence type="ECO:0000313" key="1">
    <source>
        <dbReference type="EMBL" id="KAG5584919.1"/>
    </source>
</evidence>
<evidence type="ECO:0000313" key="2">
    <source>
        <dbReference type="Proteomes" id="UP000824120"/>
    </source>
</evidence>
<protein>
    <submittedName>
        <fullName evidence="1">Uncharacterized protein</fullName>
    </submittedName>
</protein>
<sequence>MKIKEWESKTKEETKSFWMMRNDFKREKKLPGFFDKQVFDILDHGNGNAEGLDLAFVRDVPQMNEDAIPMQTSKQPHSATLSSISYTSRYKTTYHSRS</sequence>
<accession>A0A9J5XBC7</accession>
<keyword evidence="2" id="KW-1185">Reference proteome</keyword>
<dbReference type="OrthoDB" id="1744806at2759"/>
<dbReference type="EMBL" id="JACXVP010000009">
    <property type="protein sequence ID" value="KAG5584919.1"/>
    <property type="molecule type" value="Genomic_DNA"/>
</dbReference>